<sequence length="101" mass="11584">MIATEHQCIVCKCCSVPIYTVCMQDYAPYEHMTIYGVNMTNIKITSLPLSEQAFLSSSIFRYLAAKFGKWKGLVCVARNRVKERLQFHCFVQRPSQVKGNL</sequence>
<dbReference type="Proteomes" id="UP001152888">
    <property type="component" value="Unassembled WGS sequence"/>
</dbReference>
<reference evidence="1" key="1">
    <citation type="submission" date="2022-03" db="EMBL/GenBank/DDBJ databases">
        <authorList>
            <person name="Sayadi A."/>
        </authorList>
    </citation>
    <scope>NUCLEOTIDE SEQUENCE</scope>
</reference>
<protein>
    <submittedName>
        <fullName evidence="1">Uncharacterized protein</fullName>
    </submittedName>
</protein>
<comment type="caution">
    <text evidence="1">The sequence shown here is derived from an EMBL/GenBank/DDBJ whole genome shotgun (WGS) entry which is preliminary data.</text>
</comment>
<dbReference type="OrthoDB" id="6493004at2759"/>
<proteinExistence type="predicted"/>
<gene>
    <name evidence="1" type="ORF">ACAOBT_LOCUS323</name>
</gene>
<keyword evidence="2" id="KW-1185">Reference proteome</keyword>
<name>A0A9P0NSE3_ACAOB</name>
<evidence type="ECO:0000313" key="1">
    <source>
        <dbReference type="EMBL" id="CAH1953975.1"/>
    </source>
</evidence>
<dbReference type="EMBL" id="CAKOFQ010006652">
    <property type="protein sequence ID" value="CAH1953975.1"/>
    <property type="molecule type" value="Genomic_DNA"/>
</dbReference>
<dbReference type="AlphaFoldDB" id="A0A9P0NSE3"/>
<accession>A0A9P0NSE3</accession>
<organism evidence="1 2">
    <name type="scientific">Acanthoscelides obtectus</name>
    <name type="common">Bean weevil</name>
    <name type="synonym">Bruchus obtectus</name>
    <dbReference type="NCBI Taxonomy" id="200917"/>
    <lineage>
        <taxon>Eukaryota</taxon>
        <taxon>Metazoa</taxon>
        <taxon>Ecdysozoa</taxon>
        <taxon>Arthropoda</taxon>
        <taxon>Hexapoda</taxon>
        <taxon>Insecta</taxon>
        <taxon>Pterygota</taxon>
        <taxon>Neoptera</taxon>
        <taxon>Endopterygota</taxon>
        <taxon>Coleoptera</taxon>
        <taxon>Polyphaga</taxon>
        <taxon>Cucujiformia</taxon>
        <taxon>Chrysomeloidea</taxon>
        <taxon>Chrysomelidae</taxon>
        <taxon>Bruchinae</taxon>
        <taxon>Bruchini</taxon>
        <taxon>Acanthoscelides</taxon>
    </lineage>
</organism>
<evidence type="ECO:0000313" key="2">
    <source>
        <dbReference type="Proteomes" id="UP001152888"/>
    </source>
</evidence>